<feature type="chain" id="PRO_5012443361" evidence="1">
    <location>
        <begin position="22"/>
        <end position="159"/>
    </location>
</feature>
<keyword evidence="1" id="KW-0732">Signal</keyword>
<reference evidence="3" key="1">
    <citation type="submission" date="2017-03" db="EMBL/GenBank/DDBJ databases">
        <title>Phytopthora megakarya and P. palmivora, two closely related causual agents of cacao black pod achieved similar genome size and gene model numbers by different mechanisms.</title>
        <authorList>
            <person name="Ali S."/>
            <person name="Shao J."/>
            <person name="Larry D.J."/>
            <person name="Kronmiller B."/>
            <person name="Shen D."/>
            <person name="Strem M.D."/>
            <person name="Melnick R.L."/>
            <person name="Guiltinan M.J."/>
            <person name="Tyler B.M."/>
            <person name="Meinhardt L.W."/>
            <person name="Bailey B.A."/>
        </authorList>
    </citation>
    <scope>NUCLEOTIDE SEQUENCE [LARGE SCALE GENOMIC DNA]</scope>
    <source>
        <strain evidence="3">zdho120</strain>
    </source>
</reference>
<sequence>MRSLLWDFLLILVALTSIVSAEATIPNSREITKAIEGDTTVILFMIGEDDVGNTAKRYLRSDAKTGQLKDEEEERIAVPSFITNLKMNINKWIKTIKVNWTAVKRSWAAWKEKMLLKTFEWMDKLGDTPSSLGKRLSIYGMGASESRYQKLVKEILHLV</sequence>
<evidence type="ECO:0000256" key="1">
    <source>
        <dbReference type="SAM" id="SignalP"/>
    </source>
</evidence>
<name>A0A225WXZ9_9STRA</name>
<comment type="caution">
    <text evidence="2">The sequence shown here is derived from an EMBL/GenBank/DDBJ whole genome shotgun (WGS) entry which is preliminary data.</text>
</comment>
<dbReference type="EMBL" id="NBNE01000175">
    <property type="protein sequence ID" value="OWZ21947.1"/>
    <property type="molecule type" value="Genomic_DNA"/>
</dbReference>
<organism evidence="2 3">
    <name type="scientific">Phytophthora megakarya</name>
    <dbReference type="NCBI Taxonomy" id="4795"/>
    <lineage>
        <taxon>Eukaryota</taxon>
        <taxon>Sar</taxon>
        <taxon>Stramenopiles</taxon>
        <taxon>Oomycota</taxon>
        <taxon>Peronosporomycetes</taxon>
        <taxon>Peronosporales</taxon>
        <taxon>Peronosporaceae</taxon>
        <taxon>Phytophthora</taxon>
    </lineage>
</organism>
<dbReference type="AlphaFoldDB" id="A0A225WXZ9"/>
<evidence type="ECO:0000313" key="3">
    <source>
        <dbReference type="Proteomes" id="UP000198211"/>
    </source>
</evidence>
<evidence type="ECO:0000313" key="2">
    <source>
        <dbReference type="EMBL" id="OWZ21947.1"/>
    </source>
</evidence>
<feature type="signal peptide" evidence="1">
    <location>
        <begin position="1"/>
        <end position="21"/>
    </location>
</feature>
<protein>
    <submittedName>
        <fullName evidence="2">RxLR effector protein</fullName>
    </submittedName>
</protein>
<keyword evidence="3" id="KW-1185">Reference proteome</keyword>
<proteinExistence type="predicted"/>
<gene>
    <name evidence="2" type="ORF">PHMEG_0003438</name>
</gene>
<dbReference type="Proteomes" id="UP000198211">
    <property type="component" value="Unassembled WGS sequence"/>
</dbReference>
<accession>A0A225WXZ9</accession>